<dbReference type="InterPro" id="IPR020019">
    <property type="entry name" value="AcTrfase_PglD-like"/>
</dbReference>
<gene>
    <name evidence="4" type="ORF">A3H78_05360</name>
</gene>
<accession>A0A1F7JIW7</accession>
<dbReference type="PANTHER" id="PTHR43300:SF7">
    <property type="entry name" value="UDP-N-ACETYLBACILLOSAMINE N-ACETYLTRANSFERASE"/>
    <property type="match status" value="1"/>
</dbReference>
<dbReference type="EMBL" id="MGAV01000002">
    <property type="protein sequence ID" value="OGK55562.1"/>
    <property type="molecule type" value="Genomic_DNA"/>
</dbReference>
<dbReference type="SUPFAM" id="SSF51161">
    <property type="entry name" value="Trimeric LpxA-like enzymes"/>
    <property type="match status" value="1"/>
</dbReference>
<dbReference type="NCBIfam" id="TIGR03570">
    <property type="entry name" value="NeuD_NnaD"/>
    <property type="match status" value="1"/>
</dbReference>
<dbReference type="CDD" id="cd03360">
    <property type="entry name" value="LbH_AT_putative"/>
    <property type="match status" value="1"/>
</dbReference>
<dbReference type="InterPro" id="IPR001451">
    <property type="entry name" value="Hexapep"/>
</dbReference>
<feature type="binding site" evidence="2">
    <location>
        <position position="140"/>
    </location>
    <ligand>
        <name>acetyl-CoA</name>
        <dbReference type="ChEBI" id="CHEBI:57288"/>
    </ligand>
</feature>
<name>A0A1F7JIW7_9BACT</name>
<reference evidence="4 5" key="1">
    <citation type="journal article" date="2016" name="Nat. Commun.">
        <title>Thousands of microbial genomes shed light on interconnected biogeochemical processes in an aquifer system.</title>
        <authorList>
            <person name="Anantharaman K."/>
            <person name="Brown C.T."/>
            <person name="Hug L.A."/>
            <person name="Sharon I."/>
            <person name="Castelle C.J."/>
            <person name="Probst A.J."/>
            <person name="Thomas B.C."/>
            <person name="Singh A."/>
            <person name="Wilkins M.J."/>
            <person name="Karaoz U."/>
            <person name="Brodie E.L."/>
            <person name="Williams K.H."/>
            <person name="Hubbard S.S."/>
            <person name="Banfield J.F."/>
        </authorList>
    </citation>
    <scope>NUCLEOTIDE SEQUENCE [LARGE SCALE GENOMIC DNA]</scope>
</reference>
<dbReference type="InterPro" id="IPR041561">
    <property type="entry name" value="PglD_N"/>
</dbReference>
<evidence type="ECO:0000259" key="3">
    <source>
        <dbReference type="Pfam" id="PF17836"/>
    </source>
</evidence>
<feature type="active site" description="Proton acceptor" evidence="1">
    <location>
        <position position="131"/>
    </location>
</feature>
<dbReference type="Pfam" id="PF14602">
    <property type="entry name" value="Hexapep_2"/>
    <property type="match status" value="1"/>
</dbReference>
<dbReference type="PANTHER" id="PTHR43300">
    <property type="entry name" value="ACETYLTRANSFERASE"/>
    <property type="match status" value="1"/>
</dbReference>
<evidence type="ECO:0000256" key="1">
    <source>
        <dbReference type="PIRSR" id="PIRSR620019-1"/>
    </source>
</evidence>
<dbReference type="Gene3D" id="3.40.50.20">
    <property type="match status" value="1"/>
</dbReference>
<evidence type="ECO:0000313" key="4">
    <source>
        <dbReference type="EMBL" id="OGK55562.1"/>
    </source>
</evidence>
<comment type="caution">
    <text evidence="4">The sequence shown here is derived from an EMBL/GenBank/DDBJ whole genome shotgun (WGS) entry which is preliminary data.</text>
</comment>
<organism evidence="4 5">
    <name type="scientific">Candidatus Roizmanbacteria bacterium RIFCSPLOWO2_02_FULL_36_11</name>
    <dbReference type="NCBI Taxonomy" id="1802071"/>
    <lineage>
        <taxon>Bacteria</taxon>
        <taxon>Candidatus Roizmaniibacteriota</taxon>
    </lineage>
</organism>
<evidence type="ECO:0000256" key="2">
    <source>
        <dbReference type="PIRSR" id="PIRSR620019-2"/>
    </source>
</evidence>
<feature type="domain" description="PglD N-terminal" evidence="3">
    <location>
        <begin position="3"/>
        <end position="75"/>
    </location>
</feature>
<protein>
    <recommendedName>
        <fullName evidence="3">PglD N-terminal domain-containing protein</fullName>
    </recommendedName>
</protein>
<evidence type="ECO:0000313" key="5">
    <source>
        <dbReference type="Proteomes" id="UP000177418"/>
    </source>
</evidence>
<sequence>MKKLVIIGHGDQGEIVKYLVMKSKKYHLLGFIDDEKKTDCLGRITDIPLLINKAGNFTVFIAIANNLVRSKIYLKLKKMDINCINIIHPCSIIEENVVLGNNVFIGANTIININSKIDDGVYINTGCIIEHDNSIGSFSHLAPRVVTGGGVKIGDNSFIGLGSCLRNHINLGKNTFVAMGSIVTHSYLQDNLALRGNPAKIFHSKKEIRNIYQ</sequence>
<feature type="site" description="Increases basicity of active site His" evidence="1">
    <location>
        <position position="132"/>
    </location>
</feature>
<dbReference type="InterPro" id="IPR011004">
    <property type="entry name" value="Trimer_LpxA-like_sf"/>
</dbReference>
<dbReference type="Proteomes" id="UP000177418">
    <property type="component" value="Unassembled WGS sequence"/>
</dbReference>
<dbReference type="Pfam" id="PF17836">
    <property type="entry name" value="PglD_N"/>
    <property type="match status" value="1"/>
</dbReference>
<dbReference type="InterPro" id="IPR050179">
    <property type="entry name" value="Trans_hexapeptide_repeat"/>
</dbReference>
<proteinExistence type="predicted"/>
<dbReference type="Gene3D" id="2.160.10.10">
    <property type="entry name" value="Hexapeptide repeat proteins"/>
    <property type="match status" value="1"/>
</dbReference>
<dbReference type="AlphaFoldDB" id="A0A1F7JIW7"/>